<sequence length="79" mass="9025">KDIAYQVTHISPEFKAKYHDIHWFCDSVDVLHNGMLALGKSSPDGFTVYFRDNVSDETIAKAKIELELFGLKLVPKTER</sequence>
<reference evidence="2" key="1">
    <citation type="submission" date="2017-09" db="EMBL/GenBank/DDBJ databases">
        <title>Depth-based differentiation of microbial function through sediment-hosted aquifers and enrichment of novel symbionts in the deep terrestrial subsurface.</title>
        <authorList>
            <person name="Probst A.J."/>
            <person name="Ladd B."/>
            <person name="Jarett J.K."/>
            <person name="Geller-Mcgrath D.E."/>
            <person name="Sieber C.M.K."/>
            <person name="Emerson J.B."/>
            <person name="Anantharaman K."/>
            <person name="Thomas B.C."/>
            <person name="Malmstrom R."/>
            <person name="Stieglmeier M."/>
            <person name="Klingl A."/>
            <person name="Woyke T."/>
            <person name="Ryan C.M."/>
            <person name="Banfield J.F."/>
        </authorList>
    </citation>
    <scope>NUCLEOTIDE SEQUENCE [LARGE SCALE GENOMIC DNA]</scope>
</reference>
<name>A0A2M7UI38_9BACT</name>
<dbReference type="AlphaFoldDB" id="A0A2M7UI38"/>
<evidence type="ECO:0000313" key="2">
    <source>
        <dbReference type="Proteomes" id="UP000231071"/>
    </source>
</evidence>
<protein>
    <submittedName>
        <fullName evidence="1">Uncharacterized protein</fullName>
    </submittedName>
</protein>
<evidence type="ECO:0000313" key="1">
    <source>
        <dbReference type="EMBL" id="PIZ70904.1"/>
    </source>
</evidence>
<feature type="non-terminal residue" evidence="1">
    <location>
        <position position="1"/>
    </location>
</feature>
<comment type="caution">
    <text evidence="1">The sequence shown here is derived from an EMBL/GenBank/DDBJ whole genome shotgun (WGS) entry which is preliminary data.</text>
</comment>
<organism evidence="1 2">
    <name type="scientific">Candidatus Portnoybacteria bacterium CG_4_10_14_0_2_um_filter_39_11</name>
    <dbReference type="NCBI Taxonomy" id="1974797"/>
    <lineage>
        <taxon>Bacteria</taxon>
        <taxon>Candidatus Portnoyibacteriota</taxon>
    </lineage>
</organism>
<dbReference type="Proteomes" id="UP000231071">
    <property type="component" value="Unassembled WGS sequence"/>
</dbReference>
<accession>A0A2M7UI38</accession>
<proteinExistence type="predicted"/>
<dbReference type="EMBL" id="PFOI01000032">
    <property type="protein sequence ID" value="PIZ70904.1"/>
    <property type="molecule type" value="Genomic_DNA"/>
</dbReference>
<gene>
    <name evidence="1" type="ORF">COY09_01885</name>
</gene>